<comment type="caution">
    <text evidence="1">The sequence shown here is derived from an EMBL/GenBank/DDBJ whole genome shotgun (WGS) entry which is preliminary data.</text>
</comment>
<dbReference type="EMBL" id="DVMU01000196">
    <property type="protein sequence ID" value="HIU34685.1"/>
    <property type="molecule type" value="Genomic_DNA"/>
</dbReference>
<accession>A0A9D1IC44</accession>
<protein>
    <submittedName>
        <fullName evidence="1">Uncharacterized protein</fullName>
    </submittedName>
</protein>
<reference evidence="1" key="1">
    <citation type="submission" date="2020-10" db="EMBL/GenBank/DDBJ databases">
        <authorList>
            <person name="Gilroy R."/>
        </authorList>
    </citation>
    <scope>NUCLEOTIDE SEQUENCE</scope>
    <source>
        <strain evidence="1">ChiHcec3-11533</strain>
    </source>
</reference>
<reference evidence="1" key="2">
    <citation type="journal article" date="2021" name="PeerJ">
        <title>Extensive microbial diversity within the chicken gut microbiome revealed by metagenomics and culture.</title>
        <authorList>
            <person name="Gilroy R."/>
            <person name="Ravi A."/>
            <person name="Getino M."/>
            <person name="Pursley I."/>
            <person name="Horton D.L."/>
            <person name="Alikhan N.F."/>
            <person name="Baker D."/>
            <person name="Gharbi K."/>
            <person name="Hall N."/>
            <person name="Watson M."/>
            <person name="Adriaenssens E.M."/>
            <person name="Foster-Nyarko E."/>
            <person name="Jarju S."/>
            <person name="Secka A."/>
            <person name="Antonio M."/>
            <person name="Oren A."/>
            <person name="Chaudhuri R.R."/>
            <person name="La Ragione R."/>
            <person name="Hildebrand F."/>
            <person name="Pallen M.J."/>
        </authorList>
    </citation>
    <scope>NUCLEOTIDE SEQUENCE</scope>
    <source>
        <strain evidence="1">ChiHcec3-11533</strain>
    </source>
</reference>
<name>A0A9D1IC44_9FIRM</name>
<organism evidence="1 2">
    <name type="scientific">Candidatus Pullichristensenella excrementigallinarum</name>
    <dbReference type="NCBI Taxonomy" id="2840907"/>
    <lineage>
        <taxon>Bacteria</taxon>
        <taxon>Bacillati</taxon>
        <taxon>Bacillota</taxon>
        <taxon>Clostridia</taxon>
        <taxon>Candidatus Pullichristensenella</taxon>
    </lineage>
</organism>
<proteinExistence type="predicted"/>
<gene>
    <name evidence="1" type="ORF">IAB02_08985</name>
</gene>
<dbReference type="Proteomes" id="UP000824072">
    <property type="component" value="Unassembled WGS sequence"/>
</dbReference>
<sequence>MAVTINSSLFEDTYAKYGDVLQSIQVLLTNGTTEIEKVILADEFSASDMVSFEIELPQDAPLGKWEISAKPIVRRADSGYDASENYLGSTEEFELLDDTITIIQVTPESEWVSGYWPLTVRYDVQISGENAMDLADLLQIRVIDYDSGENVEIDGEDASASYGDTWIDVTINHEGVFVMAPFLHVLEEQEDQYRLLPEDPNDRTVYVEAELYDFPLQIDYDYLQHYLPGDDVTIGIEASSELQETHHISELTIRATNGQQEASVNLSNPSLPGEAVLQLPADAALGIWDLSLECKIADQDGRDVTYQYHNFDFGYSIEVGQQVYLATTVNEGTYLLQNGAYLNSAFIIEDGPVGCAEEDLIELEITRNGVPFVPDGTNGFVVYGQLEGWIEFAALTAGEFVVTPRLKEGWEEKGYYLIEDAVTFTVSPAAAPLELQSNANLYQPGDELTISLEKIGVFVDPFSDTLSDEIRSVTIRVTNGESILEEQTFTEADLPETLVYPLPEDVSMGDWTVQAEVRVVRKGTDYDVSDCYEAVEPLQFKIVPNDLQILHLTYESDGSGTAPATVRWRSDLALSASELQEILALEITENGQTVPIDGEQFVLSYGEGEVSLEIRRSGTFVLMPRLKDGAEDSYLFDVAAQTLTLDRQPFPLRAQIGDRYLPGDPVQVNLEWNAGSAQIAEKILSIEVALVAPNGTRVYQTVEGPFSADDAIAPVSFQLPAEAQENVAWTLEIESDLGAYGACVEDFTPVKFAVVSDADSQVIYLEAQDLTDGDYMDYYSASVRFEPIGDTDFNMQNVELEITRNGAPYVLDNASDNIYYGFGYVLFETYTVGEFVVTPRLKEDVTGYILIADPVTIRFLQVPSPVAMQASGTYQPGDEVSVYLTEAGELAYGDEVAYIRVYATNGDQVIETEINDPQLPETVTLTLPDDAAEGLWTVQAELKVFYAGNTDYDYAGYYEDVASAYITVIKTGQTLIELTAQQQDGDYGQGNAYVTYTAADETLTLDGLVVLSVLKDSDVFDIPSDRIVYAGNRLTFYPETAGVYAVTPAIAPEHAEEYAILAEESTVTVRKAEAPLEIHTAENAYRIGQTITVNLGAPTLADTDTITGIEVWATNGTQSTQREEFAGTLPGTVKLRLPADANVGDWTVHAEVRISAEGGLDVTECYEPVAAAEFLVKEKLVISLTAEVHDANYIEAIEGKADIAWKATTSEAIKLEEVLDQEITRNGEPFALNNSDLGKIVYVLYDYAGTSGFKFIPYYVGEFVVTPKLKDGVEGIVLEGAEPVKLTITPVAAPVALEVDAQAQYAPGDTVEVSLIRAGDLAADDAITSIKVYATNSNQSTEPKTITNPQLPDQVMLELPEDAKGGSWTVCAEVQVYYYETDVSECYEQTEPKRIIVLQPGQTLIELTAQQQDGDYGQGNAYVTYTAADETLALDGLVTLSVLKDGDVFDIPNDRIVYAGNRLTFYPETAGKYVIMPTVAPEHTEDYVIVAEEATILVRKAEAPLTIIAKENECAVGETIPVELGAATLANGDAIADIQLWATNGKDIIGPVAIDALPTSVNLTLPSVGNWKIYAEVQIEREDEGRDVTQNYAEVAPVQITCVQATPEPTITIAPTQTAQLSTETDFALSETERIGNILYDEYLGTGGGLSELDIVYDGEYLRKGYELLPVFYGEEQEDDHLLLVCARPEENGETVRRSLLLTGLQLARLWQEKEVQWLQFRNGDASALLRMEDLLTGDMAKRIDLFTRGEEAIPEDLALLPDVELTEAQLSSVRLEVRITPEELEDETLRQGYQVEVYLWYGDEQMEISEWIPSLHVCLAAEELQQEAERATFAAAFAVTAIDADGSERQLASVLAALPVYRMDDLPDVAEYFEGSFDREDGEIVILYNASVPVEPYRRYALCAAWAGNAVYRLAQAD</sequence>
<evidence type="ECO:0000313" key="2">
    <source>
        <dbReference type="Proteomes" id="UP000824072"/>
    </source>
</evidence>
<evidence type="ECO:0000313" key="1">
    <source>
        <dbReference type="EMBL" id="HIU34685.1"/>
    </source>
</evidence>